<dbReference type="EMBL" id="LFBV01000002">
    <property type="protein sequence ID" value="OKH94720.1"/>
    <property type="molecule type" value="Genomic_DNA"/>
</dbReference>
<dbReference type="InterPro" id="IPR046582">
    <property type="entry name" value="DUF6630"/>
</dbReference>
<evidence type="ECO:0000313" key="3">
    <source>
        <dbReference type="Proteomes" id="UP000186455"/>
    </source>
</evidence>
<organism evidence="2 3">
    <name type="scientific">Streptomyces uncialis</name>
    <dbReference type="NCBI Taxonomy" id="1048205"/>
    <lineage>
        <taxon>Bacteria</taxon>
        <taxon>Bacillati</taxon>
        <taxon>Actinomycetota</taxon>
        <taxon>Actinomycetes</taxon>
        <taxon>Kitasatosporales</taxon>
        <taxon>Streptomycetaceae</taxon>
        <taxon>Streptomyces</taxon>
    </lineage>
</organism>
<keyword evidence="3" id="KW-1185">Reference proteome</keyword>
<comment type="caution">
    <text evidence="2">The sequence shown here is derived from an EMBL/GenBank/DDBJ whole genome shotgun (WGS) entry which is preliminary data.</text>
</comment>
<evidence type="ECO:0000313" key="2">
    <source>
        <dbReference type="EMBL" id="OKH94720.1"/>
    </source>
</evidence>
<dbReference type="Proteomes" id="UP000186455">
    <property type="component" value="Unassembled WGS sequence"/>
</dbReference>
<dbReference type="AlphaFoldDB" id="A0A1Q4VAJ1"/>
<dbReference type="RefSeq" id="WP_073786601.1">
    <property type="nucleotide sequence ID" value="NZ_LFBV01000002.1"/>
</dbReference>
<sequence length="172" mass="18715">MPETDAERTSLAAVAALLAPALAAVAEQVLHAHDDPEGYVRLHAARLADRGIDAPFPALPWIALVDALEEHRLLAEFDWKEAPEEIRSGLRGLASRPSIDPWVLFDADEMLLPTARFLRACGRHYREIGAALVVLDIDSDCYPVVCLRGARAKELVSLATRAGFTAKVLGAR</sequence>
<evidence type="ECO:0000259" key="1">
    <source>
        <dbReference type="Pfam" id="PF20335"/>
    </source>
</evidence>
<reference evidence="2 3" key="1">
    <citation type="submission" date="2015-06" db="EMBL/GenBank/DDBJ databases">
        <title>Cloning and characterization of the uncialamcin biosynthetic gene cluster.</title>
        <authorList>
            <person name="Yan X."/>
            <person name="Huang T."/>
            <person name="Ge H."/>
            <person name="Shen B."/>
        </authorList>
    </citation>
    <scope>NUCLEOTIDE SEQUENCE [LARGE SCALE GENOMIC DNA]</scope>
    <source>
        <strain evidence="2 3">DCA2648</strain>
    </source>
</reference>
<proteinExistence type="predicted"/>
<protein>
    <recommendedName>
        <fullName evidence="1">DUF6630 domain-containing protein</fullName>
    </recommendedName>
</protein>
<gene>
    <name evidence="2" type="ORF">AB852_11025</name>
</gene>
<feature type="domain" description="DUF6630" evidence="1">
    <location>
        <begin position="11"/>
        <end position="166"/>
    </location>
</feature>
<dbReference type="Pfam" id="PF20335">
    <property type="entry name" value="DUF6630"/>
    <property type="match status" value="1"/>
</dbReference>
<name>A0A1Q4VAJ1_9ACTN</name>
<accession>A0A1Q4VAJ1</accession>